<keyword evidence="1" id="KW-1133">Transmembrane helix</keyword>
<proteinExistence type="predicted"/>
<feature type="transmembrane region" description="Helical" evidence="1">
    <location>
        <begin position="255"/>
        <end position="279"/>
    </location>
</feature>
<feature type="non-terminal residue" evidence="2">
    <location>
        <position position="1"/>
    </location>
</feature>
<feature type="transmembrane region" description="Helical" evidence="1">
    <location>
        <begin position="421"/>
        <end position="437"/>
    </location>
</feature>
<feature type="transmembrane region" description="Helical" evidence="1">
    <location>
        <begin position="222"/>
        <end position="243"/>
    </location>
</feature>
<feature type="transmembrane region" description="Helical" evidence="1">
    <location>
        <begin position="184"/>
        <end position="202"/>
    </location>
</feature>
<feature type="transmembrane region" description="Helical" evidence="1">
    <location>
        <begin position="394"/>
        <end position="415"/>
    </location>
</feature>
<dbReference type="EMBL" id="UINC01036218">
    <property type="protein sequence ID" value="SVB29850.1"/>
    <property type="molecule type" value="Genomic_DNA"/>
</dbReference>
<feature type="transmembrane region" description="Helical" evidence="1">
    <location>
        <begin position="31"/>
        <end position="50"/>
    </location>
</feature>
<evidence type="ECO:0000313" key="2">
    <source>
        <dbReference type="EMBL" id="SVB29850.1"/>
    </source>
</evidence>
<sequence>NISWIAYGIIAGGLVFGVLGIPHLKFISVKVGSSLVGYVLIAILLLLPKFTGGDQFSLFQGNIYDQFNYLTSALVYSLYDHSTIQSASIAEFLVDPLMIVPQSNLESRPAVMLLFSALGSLFGGKYLELAYVYNIFFLLQVVLLIAWSSRLLGVNFKTGLLIGLIFCGGFWGQMIFDMNAWSHLAALPLLVLFVSLSLKQLSNPEENTLTPFALISISVAGGLYLYPEATIFLGFGIGILTLIQIRSRYSVFQKLALAGLIAVGVAILDYQSTLLFLMNQIRFSLGETPDWYQYYFSFLFGNDGIPEALKTSIQNRDFDLGFLIGLLRELLDAIPGIMGLFFLTPSMDMQSWNAWILRLLVNGFIIGLWIFFVKELLGWLRRKCDTGIILPSQWLGYIIIQLGVIGILVITNNIWVATKGWLYLIPFLMLLFLVPFFSGKKQNTTGKILLMIFIISQLTFAGIRPFAASSEGGIHYRFKPYPGSLPQAEKDHYSWSIETVTKLTQDCKLVLIPQISNPFYEHFLMLVLRQNQVAFQKTTSVNLYYGESENIGKMATKRPDCVLQLNSEQGLIGVSISQNF</sequence>
<feature type="transmembrane region" description="Helical" evidence="1">
    <location>
        <begin position="449"/>
        <end position="467"/>
    </location>
</feature>
<keyword evidence="1" id="KW-0472">Membrane</keyword>
<feature type="transmembrane region" description="Helical" evidence="1">
    <location>
        <begin position="154"/>
        <end position="172"/>
    </location>
</feature>
<evidence type="ECO:0008006" key="3">
    <source>
        <dbReference type="Google" id="ProtNLM"/>
    </source>
</evidence>
<feature type="transmembrane region" description="Helical" evidence="1">
    <location>
        <begin position="131"/>
        <end position="148"/>
    </location>
</feature>
<dbReference type="AlphaFoldDB" id="A0A382CUL6"/>
<protein>
    <recommendedName>
        <fullName evidence="3">Glycosyltransferase RgtA/B/C/D-like domain-containing protein</fullName>
    </recommendedName>
</protein>
<evidence type="ECO:0000256" key="1">
    <source>
        <dbReference type="SAM" id="Phobius"/>
    </source>
</evidence>
<accession>A0A382CUL6</accession>
<name>A0A382CUL6_9ZZZZ</name>
<feature type="transmembrane region" description="Helical" evidence="1">
    <location>
        <begin position="355"/>
        <end position="373"/>
    </location>
</feature>
<keyword evidence="1" id="KW-0812">Transmembrane</keyword>
<organism evidence="2">
    <name type="scientific">marine metagenome</name>
    <dbReference type="NCBI Taxonomy" id="408172"/>
    <lineage>
        <taxon>unclassified sequences</taxon>
        <taxon>metagenomes</taxon>
        <taxon>ecological metagenomes</taxon>
    </lineage>
</organism>
<feature type="transmembrane region" description="Helical" evidence="1">
    <location>
        <begin position="6"/>
        <end position="24"/>
    </location>
</feature>
<gene>
    <name evidence="2" type="ORF">METZ01_LOCUS182704</name>
</gene>
<feature type="transmembrane region" description="Helical" evidence="1">
    <location>
        <begin position="321"/>
        <end position="343"/>
    </location>
</feature>
<reference evidence="2" key="1">
    <citation type="submission" date="2018-05" db="EMBL/GenBank/DDBJ databases">
        <authorList>
            <person name="Lanie J.A."/>
            <person name="Ng W.-L."/>
            <person name="Kazmierczak K.M."/>
            <person name="Andrzejewski T.M."/>
            <person name="Davidsen T.M."/>
            <person name="Wayne K.J."/>
            <person name="Tettelin H."/>
            <person name="Glass J.I."/>
            <person name="Rusch D."/>
            <person name="Podicherti R."/>
            <person name="Tsui H.-C.T."/>
            <person name="Winkler M.E."/>
        </authorList>
    </citation>
    <scope>NUCLEOTIDE SEQUENCE</scope>
</reference>